<dbReference type="EMBL" id="PNYC01000001">
    <property type="protein sequence ID" value="PMS38788.1"/>
    <property type="molecule type" value="Genomic_DNA"/>
</dbReference>
<protein>
    <submittedName>
        <fullName evidence="1">Uncharacterized protein</fullName>
    </submittedName>
</protein>
<comment type="caution">
    <text evidence="1">The sequence shown here is derived from an EMBL/GenBank/DDBJ whole genome shotgun (WGS) entry which is preliminary data.</text>
</comment>
<evidence type="ECO:0000313" key="1">
    <source>
        <dbReference type="EMBL" id="PMS38788.1"/>
    </source>
</evidence>
<gene>
    <name evidence="1" type="ORF">C0Z20_02810</name>
</gene>
<accession>A0A2N7XAM5</accession>
<sequence length="136" mass="14567">MAESEYFADHVHHVPGRLRLKLSAIKRNDARARLAAQQLCVLDGVRSAIGNSLTGSLVVRFDPQFVSAERIFAELKACGLLEARAIPYVTAPAATMPQMGGIARAMPSRSLADALVDKTIEALVERCAIALVAALI</sequence>
<proteinExistence type="predicted"/>
<dbReference type="STRING" id="863227.GCA_000373005_00696"/>
<reference evidence="1 2" key="1">
    <citation type="submission" date="2018-01" db="EMBL/GenBank/DDBJ databases">
        <title>Whole genome analyses suggest that Burkholderia sensu lato contains two further novel genera in the rhizoxinica-symbiotica group Mycetohabitans gen. nov., and Trinickia gen. nov.: implications for the evolution of diazotrophy and nodulation in the Burkholderiaceae.</title>
        <authorList>
            <person name="Estrada-de los Santos P."/>
            <person name="Palmer M."/>
            <person name="Chavez-Ramirez B."/>
            <person name="Beukes C."/>
            <person name="Steenkamp E.T."/>
            <person name="Hirsch A.M."/>
            <person name="Manyaka P."/>
            <person name="Maluk M."/>
            <person name="Lafos M."/>
            <person name="Crook M."/>
            <person name="Gross E."/>
            <person name="Simon M.F."/>
            <person name="Bueno dos Reis Junior F."/>
            <person name="Poole P.S."/>
            <person name="Venter S.N."/>
            <person name="James E.K."/>
        </authorList>
    </citation>
    <scope>NUCLEOTIDE SEQUENCE [LARGE SCALE GENOMIC DNA]</scope>
    <source>
        <strain evidence="1 2">JPY 581</strain>
    </source>
</reference>
<dbReference type="Pfam" id="PF19991">
    <property type="entry name" value="HMA_2"/>
    <property type="match status" value="1"/>
</dbReference>
<organism evidence="1 2">
    <name type="scientific">Trinickia symbiotica</name>
    <dbReference type="NCBI Taxonomy" id="863227"/>
    <lineage>
        <taxon>Bacteria</taxon>
        <taxon>Pseudomonadati</taxon>
        <taxon>Pseudomonadota</taxon>
        <taxon>Betaproteobacteria</taxon>
        <taxon>Burkholderiales</taxon>
        <taxon>Burkholderiaceae</taxon>
        <taxon>Trinickia</taxon>
    </lineage>
</organism>
<dbReference type="Proteomes" id="UP000235777">
    <property type="component" value="Unassembled WGS sequence"/>
</dbReference>
<dbReference type="RefSeq" id="WP_018439209.1">
    <property type="nucleotide sequence ID" value="NZ_KB890165.1"/>
</dbReference>
<dbReference type="Gene3D" id="3.30.70.100">
    <property type="match status" value="1"/>
</dbReference>
<keyword evidence="2" id="KW-1185">Reference proteome</keyword>
<evidence type="ECO:0000313" key="2">
    <source>
        <dbReference type="Proteomes" id="UP000235777"/>
    </source>
</evidence>
<dbReference type="AlphaFoldDB" id="A0A2N7XAM5"/>
<dbReference type="OrthoDB" id="9131875at2"/>
<name>A0A2N7XAM5_9BURK</name>